<dbReference type="GO" id="GO:0003887">
    <property type="term" value="F:DNA-directed DNA polymerase activity"/>
    <property type="evidence" value="ECO:0007669"/>
    <property type="project" value="UniProtKB-EC"/>
</dbReference>
<evidence type="ECO:0000256" key="7">
    <source>
        <dbReference type="ARBA" id="ARBA00022705"/>
    </source>
</evidence>
<dbReference type="PRINTS" id="PR00868">
    <property type="entry name" value="DNAPOLI"/>
</dbReference>
<name>A0ABW4E6J7_9LACO</name>
<dbReference type="CDD" id="cd09898">
    <property type="entry name" value="H3TH_53EXO"/>
    <property type="match status" value="1"/>
</dbReference>
<dbReference type="EC" id="2.7.7.7" evidence="3 16"/>
<dbReference type="NCBIfam" id="NF004397">
    <property type="entry name" value="PRK05755.1"/>
    <property type="match status" value="1"/>
</dbReference>
<feature type="domain" description="DNA-directed DNA polymerase family A palm" evidence="20">
    <location>
        <begin position="635"/>
        <end position="843"/>
    </location>
</feature>
<evidence type="ECO:0000256" key="17">
    <source>
        <dbReference type="RuleBase" id="RU004460"/>
    </source>
</evidence>
<dbReference type="Pfam" id="PF01367">
    <property type="entry name" value="5_3_exonuc"/>
    <property type="match status" value="1"/>
</dbReference>
<evidence type="ECO:0000256" key="4">
    <source>
        <dbReference type="ARBA" id="ARBA00020311"/>
    </source>
</evidence>
<evidence type="ECO:0000256" key="11">
    <source>
        <dbReference type="ARBA" id="ARBA00022839"/>
    </source>
</evidence>
<organism evidence="21 22">
    <name type="scientific">Lacticaseibacillus baoqingensis</name>
    <dbReference type="NCBI Taxonomy" id="2486013"/>
    <lineage>
        <taxon>Bacteria</taxon>
        <taxon>Bacillati</taxon>
        <taxon>Bacillota</taxon>
        <taxon>Bacilli</taxon>
        <taxon>Lactobacillales</taxon>
        <taxon>Lactobacillaceae</taxon>
        <taxon>Lacticaseibacillus</taxon>
    </lineage>
</organism>
<dbReference type="SUPFAM" id="SSF53098">
    <property type="entry name" value="Ribonuclease H-like"/>
    <property type="match status" value="1"/>
</dbReference>
<gene>
    <name evidence="17 21" type="primary">polA</name>
    <name evidence="21" type="ORF">ACFQ5J_02770</name>
</gene>
<comment type="catalytic activity">
    <reaction evidence="15 17">
        <text>DNA(n) + a 2'-deoxyribonucleoside 5'-triphosphate = DNA(n+1) + diphosphate</text>
        <dbReference type="Rhea" id="RHEA:22508"/>
        <dbReference type="Rhea" id="RHEA-COMP:17339"/>
        <dbReference type="Rhea" id="RHEA-COMP:17340"/>
        <dbReference type="ChEBI" id="CHEBI:33019"/>
        <dbReference type="ChEBI" id="CHEBI:61560"/>
        <dbReference type="ChEBI" id="CHEBI:173112"/>
        <dbReference type="EC" id="2.7.7.7"/>
    </reaction>
</comment>
<evidence type="ECO:0000256" key="13">
    <source>
        <dbReference type="ARBA" id="ARBA00023125"/>
    </source>
</evidence>
<comment type="caution">
    <text evidence="21">The sequence shown here is derived from an EMBL/GenBank/DDBJ whole genome shotgun (WGS) entry which is preliminary data.</text>
</comment>
<comment type="subunit">
    <text evidence="2 17">Single-chain monomer with multiple functions.</text>
</comment>
<keyword evidence="12 17" id="KW-0239">DNA-directed DNA polymerase</keyword>
<evidence type="ECO:0000256" key="12">
    <source>
        <dbReference type="ARBA" id="ARBA00022932"/>
    </source>
</evidence>
<dbReference type="InterPro" id="IPR020045">
    <property type="entry name" value="DNA_polI_H3TH"/>
</dbReference>
<keyword evidence="9 17" id="KW-0227">DNA damage</keyword>
<comment type="similarity">
    <text evidence="1 17">Belongs to the DNA polymerase type-A family.</text>
</comment>
<dbReference type="Gene3D" id="3.30.420.10">
    <property type="entry name" value="Ribonuclease H-like superfamily/Ribonuclease H"/>
    <property type="match status" value="1"/>
</dbReference>
<evidence type="ECO:0000259" key="19">
    <source>
        <dbReference type="SMART" id="SM00475"/>
    </source>
</evidence>
<dbReference type="PANTHER" id="PTHR10133:SF27">
    <property type="entry name" value="DNA POLYMERASE NU"/>
    <property type="match status" value="1"/>
</dbReference>
<dbReference type="NCBIfam" id="TIGR00593">
    <property type="entry name" value="pola"/>
    <property type="match status" value="1"/>
</dbReference>
<dbReference type="InterPro" id="IPR002298">
    <property type="entry name" value="DNA_polymerase_A"/>
</dbReference>
<evidence type="ECO:0000256" key="5">
    <source>
        <dbReference type="ARBA" id="ARBA00022679"/>
    </source>
</evidence>
<dbReference type="EMBL" id="JBHTON010000005">
    <property type="protein sequence ID" value="MFD1484150.1"/>
    <property type="molecule type" value="Genomic_DNA"/>
</dbReference>
<dbReference type="Gene3D" id="3.30.70.370">
    <property type="match status" value="1"/>
</dbReference>
<dbReference type="RefSeq" id="WP_125748034.1">
    <property type="nucleotide sequence ID" value="NZ_JBHTON010000005.1"/>
</dbReference>
<keyword evidence="14 17" id="KW-0234">DNA repair</keyword>
<evidence type="ECO:0000256" key="6">
    <source>
        <dbReference type="ARBA" id="ARBA00022695"/>
    </source>
</evidence>
<evidence type="ECO:0000259" key="18">
    <source>
        <dbReference type="SMART" id="SM00474"/>
    </source>
</evidence>
<dbReference type="InterPro" id="IPR008918">
    <property type="entry name" value="HhH2"/>
</dbReference>
<keyword evidence="6 17" id="KW-0548">Nucleotidyltransferase</keyword>
<dbReference type="CDD" id="cd06140">
    <property type="entry name" value="DNA_polA_I_Bacillus_like_exo"/>
    <property type="match status" value="1"/>
</dbReference>
<evidence type="ECO:0000313" key="22">
    <source>
        <dbReference type="Proteomes" id="UP001597252"/>
    </source>
</evidence>
<keyword evidence="13 17" id="KW-0238">DNA-binding</keyword>
<dbReference type="SUPFAM" id="SSF56672">
    <property type="entry name" value="DNA/RNA polymerases"/>
    <property type="match status" value="1"/>
</dbReference>
<dbReference type="InterPro" id="IPR036279">
    <property type="entry name" value="5-3_exonuclease_C_sf"/>
</dbReference>
<sequence length="879" mass="98554">MATEKNLLLIDGSSIAFRAFYAMYNQLDRFTNAQGVHTNAVLTFNNMLDSLVDTMQPDNILVAFDRSGGTFRTKKFSDYKGNRDRAPEELLEQLPYIKRLLDDHGMAHYDLQDWEADDIIGTLAKQAEAAGWTVTIVTGDRDLTQLATDKVTVQVTKKGVGELEAYTPAHIQDKFGLTPKQIIDMKGLMGDTSDNYPGVSKVGEKTALKLLLQFGSIENLYAHLDDLKKSKMKENLINDQANAFLSKDLATIRQDAPLTIGLEDTAYTGPDIDKLRALYTELDMRQALNKLNKQAPQVQPDLSYVVLDDSNLAQVTAISEPISFEIEMLTENYHTAEPVGFFIGTATQTYVSTDVTLLTMPAVKAWLAQKQDIAVFDAKRNIVAGTKLGLVLDHIDFDVLLASYLLNPDQNSNDFGQIAQDHDYQLEFDVDVYGKGAKLKLPEESQLFQHFARKSAAILALKPHLLQDLDDQDQTSLFTQMELPLAKVLARMESTGITLHQATLTQMGAQYAQTIKVLEEKIYAEAGLEFNLNSPKQLGEVLFEKLNLPVIKKTKTGYSTSVEVLEQLRTASPIVQDILDYRAVSKLQSTYVKGLLKAVLPDNKIHTRYLQTLTQTGRLSSVDPNMQNIPARGDGKLIRKAFVPSQPGWQIFSSDYSQIELRVLAHISGDANMQEAFKEDRDIHANTAMKIFKLDSPDQVTPDMRRQAKATNFGIVYGISDFGLAKNIGITRRQAKAFIDGYFEQYPQVHDYMDKMVALAREQGYVETLFHRRRYLAQIHSRNFNQRQFAERTAMNTPIQGSAADIIKVAMIRMQQMLADHHLQSRMLLQVHDELIFEGPEAEMATLAELVPKVMDSAVALAVPLKVESSFGPTWYDAK</sequence>
<dbReference type="InterPro" id="IPR012337">
    <property type="entry name" value="RNaseH-like_sf"/>
</dbReference>
<dbReference type="CDD" id="cd09859">
    <property type="entry name" value="PIN_53EXO"/>
    <property type="match status" value="1"/>
</dbReference>
<evidence type="ECO:0000256" key="2">
    <source>
        <dbReference type="ARBA" id="ARBA00011541"/>
    </source>
</evidence>
<dbReference type="InterPro" id="IPR002562">
    <property type="entry name" value="3'-5'_exonuclease_dom"/>
</dbReference>
<dbReference type="InterPro" id="IPR019760">
    <property type="entry name" value="DNA-dir_DNA_pol_A_CS"/>
</dbReference>
<dbReference type="InterPro" id="IPR020046">
    <property type="entry name" value="5-3_exonucl_a-hlix_arch_N"/>
</dbReference>
<dbReference type="Proteomes" id="UP001597252">
    <property type="component" value="Unassembled WGS sequence"/>
</dbReference>
<dbReference type="PROSITE" id="PS00447">
    <property type="entry name" value="DNA_POLYMERASE_A"/>
    <property type="match status" value="1"/>
</dbReference>
<evidence type="ECO:0000313" key="21">
    <source>
        <dbReference type="EMBL" id="MFD1484150.1"/>
    </source>
</evidence>
<evidence type="ECO:0000256" key="1">
    <source>
        <dbReference type="ARBA" id="ARBA00007705"/>
    </source>
</evidence>
<dbReference type="SUPFAM" id="SSF88723">
    <property type="entry name" value="PIN domain-like"/>
    <property type="match status" value="1"/>
</dbReference>
<dbReference type="SMART" id="SM00474">
    <property type="entry name" value="35EXOc"/>
    <property type="match status" value="1"/>
</dbReference>
<evidence type="ECO:0000256" key="16">
    <source>
        <dbReference type="NCBIfam" id="TIGR00593"/>
    </source>
</evidence>
<feature type="domain" description="3'-5' exonuclease" evidence="18">
    <location>
        <begin position="299"/>
        <end position="470"/>
    </location>
</feature>
<feature type="domain" description="5'-3' exonuclease" evidence="19">
    <location>
        <begin position="5"/>
        <end position="268"/>
    </location>
</feature>
<dbReference type="PANTHER" id="PTHR10133">
    <property type="entry name" value="DNA POLYMERASE I"/>
    <property type="match status" value="1"/>
</dbReference>
<evidence type="ECO:0000256" key="15">
    <source>
        <dbReference type="ARBA" id="ARBA00049244"/>
    </source>
</evidence>
<keyword evidence="7 17" id="KW-0235">DNA replication</keyword>
<dbReference type="InterPro" id="IPR054690">
    <property type="entry name" value="DNA_polI_exonuclease"/>
</dbReference>
<dbReference type="InterPro" id="IPR029060">
    <property type="entry name" value="PIN-like_dom_sf"/>
</dbReference>
<dbReference type="InterPro" id="IPR018320">
    <property type="entry name" value="DNA_polymerase_1"/>
</dbReference>
<keyword evidence="11" id="KW-0269">Exonuclease</keyword>
<keyword evidence="8" id="KW-0540">Nuclease</keyword>
<dbReference type="Pfam" id="PF00476">
    <property type="entry name" value="DNA_pol_A"/>
    <property type="match status" value="1"/>
</dbReference>
<accession>A0ABW4E6J7</accession>
<dbReference type="Pfam" id="PF02739">
    <property type="entry name" value="5_3_exonuc_N"/>
    <property type="match status" value="1"/>
</dbReference>
<dbReference type="SMART" id="SM00482">
    <property type="entry name" value="POLAc"/>
    <property type="match status" value="1"/>
</dbReference>
<dbReference type="SMART" id="SM00475">
    <property type="entry name" value="53EXOc"/>
    <property type="match status" value="1"/>
</dbReference>
<keyword evidence="5 17" id="KW-0808">Transferase</keyword>
<evidence type="ECO:0000256" key="9">
    <source>
        <dbReference type="ARBA" id="ARBA00022763"/>
    </source>
</evidence>
<dbReference type="Gene3D" id="1.10.150.20">
    <property type="entry name" value="5' to 3' exonuclease, C-terminal subdomain"/>
    <property type="match status" value="2"/>
</dbReference>
<evidence type="ECO:0000256" key="3">
    <source>
        <dbReference type="ARBA" id="ARBA00012417"/>
    </source>
</evidence>
<keyword evidence="10" id="KW-0378">Hydrolase</keyword>
<keyword evidence="22" id="KW-1185">Reference proteome</keyword>
<dbReference type="SUPFAM" id="SSF47807">
    <property type="entry name" value="5' to 3' exonuclease, C-terminal subdomain"/>
    <property type="match status" value="1"/>
</dbReference>
<dbReference type="SMART" id="SM00279">
    <property type="entry name" value="HhH2"/>
    <property type="match status" value="1"/>
</dbReference>
<reference evidence="22" key="1">
    <citation type="journal article" date="2019" name="Int. J. Syst. Evol. Microbiol.">
        <title>The Global Catalogue of Microorganisms (GCM) 10K type strain sequencing project: providing services to taxonomists for standard genome sequencing and annotation.</title>
        <authorList>
            <consortium name="The Broad Institute Genomics Platform"/>
            <consortium name="The Broad Institute Genome Sequencing Center for Infectious Disease"/>
            <person name="Wu L."/>
            <person name="Ma J."/>
        </authorList>
    </citation>
    <scope>NUCLEOTIDE SEQUENCE [LARGE SCALE GENOMIC DNA]</scope>
    <source>
        <strain evidence="22">CCM 8903</strain>
    </source>
</reference>
<dbReference type="InterPro" id="IPR036397">
    <property type="entry name" value="RNaseH_sf"/>
</dbReference>
<evidence type="ECO:0000256" key="14">
    <source>
        <dbReference type="ARBA" id="ARBA00023204"/>
    </source>
</evidence>
<dbReference type="CDD" id="cd08637">
    <property type="entry name" value="DNA_pol_A_pol_I_C"/>
    <property type="match status" value="1"/>
</dbReference>
<dbReference type="InterPro" id="IPR002421">
    <property type="entry name" value="5-3_exonuclease"/>
</dbReference>
<dbReference type="Pfam" id="PF22619">
    <property type="entry name" value="DNA_polI_exo1"/>
    <property type="match status" value="1"/>
</dbReference>
<proteinExistence type="inferred from homology"/>
<evidence type="ECO:0000256" key="10">
    <source>
        <dbReference type="ARBA" id="ARBA00022801"/>
    </source>
</evidence>
<evidence type="ECO:0000256" key="8">
    <source>
        <dbReference type="ARBA" id="ARBA00022722"/>
    </source>
</evidence>
<dbReference type="InterPro" id="IPR043502">
    <property type="entry name" value="DNA/RNA_pol_sf"/>
</dbReference>
<dbReference type="Gene3D" id="3.40.50.1010">
    <property type="entry name" value="5'-nuclease"/>
    <property type="match status" value="1"/>
</dbReference>
<protein>
    <recommendedName>
        <fullName evidence="4 16">DNA polymerase I</fullName>
        <ecNumber evidence="3 16">2.7.7.7</ecNumber>
    </recommendedName>
</protein>
<evidence type="ECO:0000259" key="20">
    <source>
        <dbReference type="SMART" id="SM00482"/>
    </source>
</evidence>
<dbReference type="InterPro" id="IPR001098">
    <property type="entry name" value="DNA-dir_DNA_pol_A_palm_dom"/>
</dbReference>
<dbReference type="Gene3D" id="1.20.1060.10">
    <property type="entry name" value="Taq DNA Polymerase, Chain T, domain 4"/>
    <property type="match status" value="1"/>
</dbReference>